<evidence type="ECO:0000256" key="13">
    <source>
        <dbReference type="ARBA" id="ARBA00023286"/>
    </source>
</evidence>
<comment type="similarity">
    <text evidence="2">Belongs to the cyclic nucleotide-gated cation channel (TC 1.A.1.5) family.</text>
</comment>
<accession>A0ABM3HRQ3</accession>
<keyword evidence="9" id="KW-0547">Nucleotide-binding</keyword>
<keyword evidence="12" id="KW-0114">cAMP</keyword>
<evidence type="ECO:0000256" key="15">
    <source>
        <dbReference type="SAM" id="MobiDB-lite"/>
    </source>
</evidence>
<dbReference type="InterPro" id="IPR014710">
    <property type="entry name" value="RmlC-like_jellyroll"/>
</dbReference>
<evidence type="ECO:0000256" key="6">
    <source>
        <dbReference type="ARBA" id="ARBA00022692"/>
    </source>
</evidence>
<keyword evidence="6 16" id="KW-0812">Transmembrane</keyword>
<evidence type="ECO:0000256" key="12">
    <source>
        <dbReference type="ARBA" id="ARBA00023149"/>
    </source>
</evidence>
<evidence type="ECO:0000256" key="10">
    <source>
        <dbReference type="ARBA" id="ARBA00023065"/>
    </source>
</evidence>
<feature type="transmembrane region" description="Helical" evidence="16">
    <location>
        <begin position="370"/>
        <end position="392"/>
    </location>
</feature>
<reference evidence="19" key="1">
    <citation type="submission" date="2025-08" db="UniProtKB">
        <authorList>
            <consortium name="RefSeq"/>
        </authorList>
    </citation>
    <scope>IDENTIFICATION</scope>
    <source>
        <tissue evidence="19">Leaf</tissue>
    </source>
</reference>
<name>A0ABM3HRQ3_9MYRT</name>
<evidence type="ECO:0000259" key="17">
    <source>
        <dbReference type="PROSITE" id="PS50042"/>
    </source>
</evidence>
<feature type="transmembrane region" description="Helical" evidence="16">
    <location>
        <begin position="210"/>
        <end position="229"/>
    </location>
</feature>
<dbReference type="GeneID" id="125312501"/>
<keyword evidence="5" id="KW-0116">cAMP-binding</keyword>
<dbReference type="SUPFAM" id="SSF51206">
    <property type="entry name" value="cAMP-binding domain-like"/>
    <property type="match status" value="1"/>
</dbReference>
<dbReference type="InterPro" id="IPR005821">
    <property type="entry name" value="Ion_trans_dom"/>
</dbReference>
<evidence type="ECO:0000256" key="3">
    <source>
        <dbReference type="ARBA" id="ARBA00022448"/>
    </source>
</evidence>
<feature type="region of interest" description="Disordered" evidence="15">
    <location>
        <begin position="671"/>
        <end position="690"/>
    </location>
</feature>
<evidence type="ECO:0000313" key="19">
    <source>
        <dbReference type="RefSeq" id="XP_048139278.1"/>
    </source>
</evidence>
<feature type="transmembrane region" description="Helical" evidence="16">
    <location>
        <begin position="87"/>
        <end position="107"/>
    </location>
</feature>
<evidence type="ECO:0000256" key="11">
    <source>
        <dbReference type="ARBA" id="ARBA00023136"/>
    </source>
</evidence>
<dbReference type="SMART" id="SM00100">
    <property type="entry name" value="cNMP"/>
    <property type="match status" value="1"/>
</dbReference>
<evidence type="ECO:0000256" key="9">
    <source>
        <dbReference type="ARBA" id="ARBA00022992"/>
    </source>
</evidence>
<dbReference type="Gene3D" id="1.10.287.630">
    <property type="entry name" value="Helix hairpin bin"/>
    <property type="match status" value="1"/>
</dbReference>
<dbReference type="InterPro" id="IPR018490">
    <property type="entry name" value="cNMP-bd_dom_sf"/>
</dbReference>
<evidence type="ECO:0000256" key="7">
    <source>
        <dbReference type="ARBA" id="ARBA00022860"/>
    </source>
</evidence>
<dbReference type="CDD" id="cd00038">
    <property type="entry name" value="CAP_ED"/>
    <property type="match status" value="1"/>
</dbReference>
<evidence type="ECO:0000256" key="1">
    <source>
        <dbReference type="ARBA" id="ARBA00004141"/>
    </source>
</evidence>
<comment type="subcellular location">
    <subcellularLocation>
        <location evidence="1">Membrane</location>
        <topology evidence="1">Multi-pass membrane protein</topology>
    </subcellularLocation>
</comment>
<evidence type="ECO:0000256" key="16">
    <source>
        <dbReference type="SAM" id="Phobius"/>
    </source>
</evidence>
<keyword evidence="8 16" id="KW-1133">Transmembrane helix</keyword>
<dbReference type="Gene3D" id="2.60.120.10">
    <property type="entry name" value="Jelly Rolls"/>
    <property type="match status" value="1"/>
</dbReference>
<keyword evidence="4" id="KW-0140">cGMP</keyword>
<organism evidence="18 19">
    <name type="scientific">Rhodamnia argentea</name>
    <dbReference type="NCBI Taxonomy" id="178133"/>
    <lineage>
        <taxon>Eukaryota</taxon>
        <taxon>Viridiplantae</taxon>
        <taxon>Streptophyta</taxon>
        <taxon>Embryophyta</taxon>
        <taxon>Tracheophyta</taxon>
        <taxon>Spermatophyta</taxon>
        <taxon>Magnoliopsida</taxon>
        <taxon>eudicotyledons</taxon>
        <taxon>Gunneridae</taxon>
        <taxon>Pentapetalae</taxon>
        <taxon>rosids</taxon>
        <taxon>malvids</taxon>
        <taxon>Myrtales</taxon>
        <taxon>Myrtaceae</taxon>
        <taxon>Myrtoideae</taxon>
        <taxon>Myrteae</taxon>
        <taxon>Australasian group</taxon>
        <taxon>Rhodamnia</taxon>
    </lineage>
</organism>
<dbReference type="RefSeq" id="XP_048139278.1">
    <property type="nucleotide sequence ID" value="XM_048283321.1"/>
</dbReference>
<keyword evidence="11 16" id="KW-0472">Membrane</keyword>
<dbReference type="PANTHER" id="PTHR45651:SF12">
    <property type="entry name" value="CYCLIC NUCLEOTIDE-GATED ION CHANNEL 15-RELATED"/>
    <property type="match status" value="1"/>
</dbReference>
<keyword evidence="13" id="KW-1071">Ligand-gated ion channel</keyword>
<dbReference type="PANTHER" id="PTHR45651">
    <property type="entry name" value="CYCLIC NUCLEOTIDE-GATED ION CHANNEL 15-RELATED-RELATED"/>
    <property type="match status" value="1"/>
</dbReference>
<dbReference type="Pfam" id="PF00520">
    <property type="entry name" value="Ion_trans"/>
    <property type="match status" value="1"/>
</dbReference>
<evidence type="ECO:0000313" key="18">
    <source>
        <dbReference type="Proteomes" id="UP000827889"/>
    </source>
</evidence>
<dbReference type="Proteomes" id="UP000827889">
    <property type="component" value="Chromosome 8"/>
</dbReference>
<evidence type="ECO:0000256" key="14">
    <source>
        <dbReference type="ARBA" id="ARBA00023303"/>
    </source>
</evidence>
<feature type="domain" description="Cyclic nucleotide-binding" evidence="17">
    <location>
        <begin position="481"/>
        <end position="566"/>
    </location>
</feature>
<dbReference type="PROSITE" id="PS50042">
    <property type="entry name" value="CNMP_BINDING_3"/>
    <property type="match status" value="1"/>
</dbReference>
<feature type="transmembrane region" description="Helical" evidence="16">
    <location>
        <begin position="249"/>
        <end position="269"/>
    </location>
</feature>
<feature type="transmembrane region" description="Helical" evidence="16">
    <location>
        <begin position="119"/>
        <end position="138"/>
    </location>
</feature>
<sequence length="722" mass="82663">MSILNSRSRFVGIEDESLSVKLPTVKQARVSSLNLNEDATHRNLGLESTDRSLKSKVLCNVFSEDYDKVKNRIFDPRGQTIRRWNRVFLTACLVCLLVDPLFFYVPSVDGDHLCLYDGLGLKILLTIVRSVADVLYIVQIIVRFNTAFVAPSSRVFGRGELVIDSTKIAFRYLCDRFCIDLYAALPLPQVLVWAIIPNLSGSTTTKTKNVLLFIIILQYLLRLFLIIPLRLEISNAGGGLAKKAWARAAFNLMLYLLASHVSGACWYLLSVGRQESCWRMACNQEKPSCQYDFFDCRHVHDPARVSWYRSTNVTGLCSGSNTNSPIRFGIYAVAVTNSLASCKFFSKFLYCLWWGINNLSCVGQNLEFTATTYVAELIFCIAVAILGLLLLAQLIGNIQEYLQAASNQIEQWRLKKTDTEQWMHRRHLPPQLRQSVRTYYQSKWVATRDVDEEALLREFPVDLQRNVKRHLCFDLVRRVPLFNQMDEGMLDAICERLKPVLCTGNMYLVREGDPLQDMFFIIRGHLDSSTTNGGRTGFFNSCRLGPGDFCGEELLTWALDPRPSNALPSSTRTVKALKEVEAFSLAPKDLKFVASQFRRLHSKELRHRFRFYSHQWRTWAACFIQSKWRRHRRSKEEAELREEGDGRAAKLKHSRSFWDVYARELIESTRRDEKRQAGSGSEPVDVIQKPVDLDFGEEYEIEDLMTASKSNLSTPVYNQGSN</sequence>
<evidence type="ECO:0000256" key="5">
    <source>
        <dbReference type="ARBA" id="ARBA00022566"/>
    </source>
</evidence>
<keyword evidence="18" id="KW-1185">Reference proteome</keyword>
<evidence type="ECO:0000256" key="2">
    <source>
        <dbReference type="ARBA" id="ARBA00010486"/>
    </source>
</evidence>
<dbReference type="SUPFAM" id="SSF81324">
    <property type="entry name" value="Voltage-gated potassium channels"/>
    <property type="match status" value="1"/>
</dbReference>
<dbReference type="Gene3D" id="1.10.287.70">
    <property type="match status" value="1"/>
</dbReference>
<protein>
    <submittedName>
        <fullName evidence="19">Protein CNGC15b-like</fullName>
    </submittedName>
</protein>
<evidence type="ECO:0000256" key="4">
    <source>
        <dbReference type="ARBA" id="ARBA00022535"/>
    </source>
</evidence>
<keyword evidence="9" id="KW-0142">cGMP-binding</keyword>
<evidence type="ECO:0000256" key="8">
    <source>
        <dbReference type="ARBA" id="ARBA00022989"/>
    </source>
</evidence>
<dbReference type="InterPro" id="IPR000595">
    <property type="entry name" value="cNMP-bd_dom"/>
</dbReference>
<proteinExistence type="inferred from homology"/>
<keyword evidence="10" id="KW-0406">Ion transport</keyword>
<gene>
    <name evidence="19" type="primary">LOC125312501</name>
</gene>
<keyword evidence="14" id="KW-0407">Ion channel</keyword>
<keyword evidence="7" id="KW-0112">Calmodulin-binding</keyword>
<keyword evidence="3" id="KW-0813">Transport</keyword>